<proteinExistence type="inferred from homology"/>
<dbReference type="Gene3D" id="3.90.780.10">
    <property type="entry name" value="5'-Nucleotidase, C-terminal domain"/>
    <property type="match status" value="1"/>
</dbReference>
<dbReference type="GO" id="GO:0009166">
    <property type="term" value="P:nucleotide catabolic process"/>
    <property type="evidence" value="ECO:0007669"/>
    <property type="project" value="InterPro"/>
</dbReference>
<dbReference type="EMBL" id="CAJNOC010003983">
    <property type="protein sequence ID" value="CAF1005377.1"/>
    <property type="molecule type" value="Genomic_DNA"/>
</dbReference>
<dbReference type="Pfam" id="PF00149">
    <property type="entry name" value="Metallophos"/>
    <property type="match status" value="1"/>
</dbReference>
<dbReference type="PANTHER" id="PTHR11575">
    <property type="entry name" value="5'-NUCLEOTIDASE-RELATED"/>
    <property type="match status" value="1"/>
</dbReference>
<dbReference type="PRINTS" id="PR01607">
    <property type="entry name" value="APYRASEFAMLY"/>
</dbReference>
<keyword evidence="2" id="KW-0732">Signal</keyword>
<name>A0A814H5E3_9BILA</name>
<dbReference type="SUPFAM" id="SSF55816">
    <property type="entry name" value="5'-nucleotidase (syn. UDP-sugar hydrolase), C-terminal domain"/>
    <property type="match status" value="1"/>
</dbReference>
<evidence type="ECO:0000313" key="7">
    <source>
        <dbReference type="Proteomes" id="UP000663879"/>
    </source>
</evidence>
<evidence type="ECO:0000256" key="1">
    <source>
        <dbReference type="ARBA" id="ARBA00006654"/>
    </source>
</evidence>
<dbReference type="InterPro" id="IPR006179">
    <property type="entry name" value="5_nucleotidase/apyrase"/>
</dbReference>
<feature type="domain" description="Calcineurin-like phosphoesterase" evidence="4">
    <location>
        <begin position="25"/>
        <end position="235"/>
    </location>
</feature>
<dbReference type="Proteomes" id="UP000663879">
    <property type="component" value="Unassembled WGS sequence"/>
</dbReference>
<dbReference type="GO" id="GO:0000166">
    <property type="term" value="F:nucleotide binding"/>
    <property type="evidence" value="ECO:0007669"/>
    <property type="project" value="UniProtKB-KW"/>
</dbReference>
<evidence type="ECO:0000259" key="4">
    <source>
        <dbReference type="Pfam" id="PF00149"/>
    </source>
</evidence>
<feature type="domain" description="5'-Nucleotidase C-terminal" evidence="5">
    <location>
        <begin position="307"/>
        <end position="464"/>
    </location>
</feature>
<dbReference type="InterPro" id="IPR008334">
    <property type="entry name" value="5'-Nucleotdase_C"/>
</dbReference>
<evidence type="ECO:0000259" key="5">
    <source>
        <dbReference type="Pfam" id="PF02872"/>
    </source>
</evidence>
<gene>
    <name evidence="6" type="ORF">OXX778_LOCUS16625</name>
</gene>
<evidence type="ECO:0000256" key="2">
    <source>
        <dbReference type="ARBA" id="ARBA00022729"/>
    </source>
</evidence>
<keyword evidence="3" id="KW-0547">Nucleotide-binding</keyword>
<dbReference type="OrthoDB" id="10252235at2759"/>
<sequence length="509" mass="57623">MPEKTLIDTEIIFQDTSHNNNHPILKILHFNDVYNVESGSIEPKAGAPRFLTALEHLKNDQTVDATIVLFSGDAFSPSEISAITKGAQMVTCLNKFGIHAACIGNHDFDFGVERLTVLIKETNFPWLISNVVDTITKKPLANAKTKHIIEINNLRIGLVGLVEHEWIETLSALKNDDIIYECFVTAGNRLANELRKIDKCDIVIAMTHMRLPNDIKLAHEVDQIDMILGGHDHNYVCKLINNKWIIKSGNDFKNLTSLEFSKLDLSVKKINKYVVDSKVPEHQELKTIVDDYIKLMTNNEIYSDVLAKIEVDLDSRFMIVRTQESNIANLICDILLNSISSADCCIANSGTFRADCINPAGSNLTYGDLKKLIPGNNELVVIRCTGQVIHDALENGVSTYPKLEGRFPQVAGLRFAFDPSREPYDRIDPKSIFIRNIQLDLEKEYNVVVKKFIKDGKDGYHCLTKCPVVIDFYQFPLFFTIIENFFRKHIEKNENFSIAPQIENRIVVL</sequence>
<dbReference type="SUPFAM" id="SSF56300">
    <property type="entry name" value="Metallo-dependent phosphatases"/>
    <property type="match status" value="1"/>
</dbReference>
<dbReference type="Pfam" id="PF02872">
    <property type="entry name" value="5_nucleotid_C"/>
    <property type="match status" value="1"/>
</dbReference>
<dbReference type="AlphaFoldDB" id="A0A814H5E3"/>
<dbReference type="Gene3D" id="3.60.21.10">
    <property type="match status" value="1"/>
</dbReference>
<accession>A0A814H5E3</accession>
<evidence type="ECO:0000313" key="6">
    <source>
        <dbReference type="EMBL" id="CAF1005377.1"/>
    </source>
</evidence>
<protein>
    <submittedName>
        <fullName evidence="6">Uncharacterized protein</fullName>
    </submittedName>
</protein>
<comment type="similarity">
    <text evidence="1 3">Belongs to the 5'-nucleotidase family.</text>
</comment>
<dbReference type="GO" id="GO:0016787">
    <property type="term" value="F:hydrolase activity"/>
    <property type="evidence" value="ECO:0007669"/>
    <property type="project" value="UniProtKB-KW"/>
</dbReference>
<evidence type="ECO:0000256" key="3">
    <source>
        <dbReference type="RuleBase" id="RU362119"/>
    </source>
</evidence>
<dbReference type="InterPro" id="IPR004843">
    <property type="entry name" value="Calcineurin-like_PHP"/>
</dbReference>
<keyword evidence="7" id="KW-1185">Reference proteome</keyword>
<reference evidence="6" key="1">
    <citation type="submission" date="2021-02" db="EMBL/GenBank/DDBJ databases">
        <authorList>
            <person name="Nowell W R."/>
        </authorList>
    </citation>
    <scope>NUCLEOTIDE SEQUENCE</scope>
    <source>
        <strain evidence="6">Ploen Becks lab</strain>
    </source>
</reference>
<dbReference type="InterPro" id="IPR036907">
    <property type="entry name" value="5'-Nucleotdase_C_sf"/>
</dbReference>
<dbReference type="PANTHER" id="PTHR11575:SF48">
    <property type="entry name" value="5'-NUCLEOTIDASE"/>
    <property type="match status" value="1"/>
</dbReference>
<organism evidence="6 7">
    <name type="scientific">Brachionus calyciflorus</name>
    <dbReference type="NCBI Taxonomy" id="104777"/>
    <lineage>
        <taxon>Eukaryota</taxon>
        <taxon>Metazoa</taxon>
        <taxon>Spiralia</taxon>
        <taxon>Gnathifera</taxon>
        <taxon>Rotifera</taxon>
        <taxon>Eurotatoria</taxon>
        <taxon>Monogononta</taxon>
        <taxon>Pseudotrocha</taxon>
        <taxon>Ploima</taxon>
        <taxon>Brachionidae</taxon>
        <taxon>Brachionus</taxon>
    </lineage>
</organism>
<comment type="caution">
    <text evidence="6">The sequence shown here is derived from an EMBL/GenBank/DDBJ whole genome shotgun (WGS) entry which is preliminary data.</text>
</comment>
<dbReference type="InterPro" id="IPR029052">
    <property type="entry name" value="Metallo-depent_PP-like"/>
</dbReference>
<keyword evidence="3" id="KW-0378">Hydrolase</keyword>